<evidence type="ECO:0000256" key="6">
    <source>
        <dbReference type="SAM" id="Phobius"/>
    </source>
</evidence>
<comment type="similarity">
    <text evidence="5">Belongs to the SAT4 family.</text>
</comment>
<comment type="caution">
    <text evidence="8">The sequence shown here is derived from an EMBL/GenBank/DDBJ whole genome shotgun (WGS) entry which is preliminary data.</text>
</comment>
<dbReference type="PANTHER" id="PTHR33048:SF47">
    <property type="entry name" value="INTEGRAL MEMBRANE PROTEIN-RELATED"/>
    <property type="match status" value="1"/>
</dbReference>
<evidence type="ECO:0000256" key="5">
    <source>
        <dbReference type="ARBA" id="ARBA00038359"/>
    </source>
</evidence>
<evidence type="ECO:0000259" key="7">
    <source>
        <dbReference type="Pfam" id="PF20684"/>
    </source>
</evidence>
<dbReference type="InterPro" id="IPR049326">
    <property type="entry name" value="Rhodopsin_dom_fungi"/>
</dbReference>
<organism evidence="8 9">
    <name type="scientific">Phialemonium thermophilum</name>
    <dbReference type="NCBI Taxonomy" id="223376"/>
    <lineage>
        <taxon>Eukaryota</taxon>
        <taxon>Fungi</taxon>
        <taxon>Dikarya</taxon>
        <taxon>Ascomycota</taxon>
        <taxon>Pezizomycotina</taxon>
        <taxon>Sordariomycetes</taxon>
        <taxon>Sordariomycetidae</taxon>
        <taxon>Cephalothecales</taxon>
        <taxon>Cephalothecaceae</taxon>
        <taxon>Phialemonium</taxon>
    </lineage>
</organism>
<feature type="transmembrane region" description="Helical" evidence="6">
    <location>
        <begin position="39"/>
        <end position="60"/>
    </location>
</feature>
<keyword evidence="2 6" id="KW-0812">Transmembrane</keyword>
<evidence type="ECO:0000313" key="8">
    <source>
        <dbReference type="EMBL" id="KAL1844450.1"/>
    </source>
</evidence>
<reference evidence="8 9" key="1">
    <citation type="journal article" date="2024" name="Commun. Biol.">
        <title>Comparative genomic analysis of thermophilic fungi reveals convergent evolutionary adaptations and gene losses.</title>
        <authorList>
            <person name="Steindorff A.S."/>
            <person name="Aguilar-Pontes M.V."/>
            <person name="Robinson A.J."/>
            <person name="Andreopoulos B."/>
            <person name="LaButti K."/>
            <person name="Kuo A."/>
            <person name="Mondo S."/>
            <person name="Riley R."/>
            <person name="Otillar R."/>
            <person name="Haridas S."/>
            <person name="Lipzen A."/>
            <person name="Grimwood J."/>
            <person name="Schmutz J."/>
            <person name="Clum A."/>
            <person name="Reid I.D."/>
            <person name="Moisan M.C."/>
            <person name="Butler G."/>
            <person name="Nguyen T.T.M."/>
            <person name="Dewar K."/>
            <person name="Conant G."/>
            <person name="Drula E."/>
            <person name="Henrissat B."/>
            <person name="Hansel C."/>
            <person name="Singer S."/>
            <person name="Hutchinson M.I."/>
            <person name="de Vries R.P."/>
            <person name="Natvig D.O."/>
            <person name="Powell A.J."/>
            <person name="Tsang A."/>
            <person name="Grigoriev I.V."/>
        </authorList>
    </citation>
    <scope>NUCLEOTIDE SEQUENCE [LARGE SCALE GENOMIC DNA]</scope>
    <source>
        <strain evidence="8 9">ATCC 24622</strain>
    </source>
</reference>
<dbReference type="PANTHER" id="PTHR33048">
    <property type="entry name" value="PTH11-LIKE INTEGRAL MEMBRANE PROTEIN (AFU_ORTHOLOGUE AFUA_5G11245)"/>
    <property type="match status" value="1"/>
</dbReference>
<dbReference type="EMBL" id="JAZHXJ010001707">
    <property type="protein sequence ID" value="KAL1844450.1"/>
    <property type="molecule type" value="Genomic_DNA"/>
</dbReference>
<evidence type="ECO:0000313" key="9">
    <source>
        <dbReference type="Proteomes" id="UP001586593"/>
    </source>
</evidence>
<evidence type="ECO:0000256" key="2">
    <source>
        <dbReference type="ARBA" id="ARBA00022692"/>
    </source>
</evidence>
<keyword evidence="9" id="KW-1185">Reference proteome</keyword>
<evidence type="ECO:0000256" key="4">
    <source>
        <dbReference type="ARBA" id="ARBA00023136"/>
    </source>
</evidence>
<comment type="subcellular location">
    <subcellularLocation>
        <location evidence="1">Membrane</location>
        <topology evidence="1">Multi-pass membrane protein</topology>
    </subcellularLocation>
</comment>
<keyword evidence="3 6" id="KW-1133">Transmembrane helix</keyword>
<name>A0ABR3VS08_9PEZI</name>
<feature type="domain" description="Rhodopsin" evidence="7">
    <location>
        <begin position="56"/>
        <end position="190"/>
    </location>
</feature>
<accession>A0ABR3VS08</accession>
<sequence length="212" mass="23933">MADAMARITDNTLLIDIFGFPAYNNLEEPRPFSNEPGCLIGFTTTFLALSWIFVCFRLFVRVKIVRLTGWDDLFVSLYLVFTSVASISFLATINYGAGRHFLLLTLGDVKKYLELFYVLNINLNLAATFIKLSLLFQFLRIFDRGTWPYRASVVGIVLVSLWGITFIVLSLFPCTVVSDAWNILARDARCWGYASISSPACRCGRGWGSWSC</sequence>
<proteinExistence type="inferred from homology"/>
<gene>
    <name evidence="8" type="ORF">VTK73DRAFT_2528</name>
</gene>
<feature type="transmembrane region" description="Helical" evidence="6">
    <location>
        <begin position="151"/>
        <end position="172"/>
    </location>
</feature>
<keyword evidence="4 6" id="KW-0472">Membrane</keyword>
<protein>
    <recommendedName>
        <fullName evidence="7">Rhodopsin domain-containing protein</fullName>
    </recommendedName>
</protein>
<feature type="transmembrane region" description="Helical" evidence="6">
    <location>
        <begin position="115"/>
        <end position="139"/>
    </location>
</feature>
<dbReference type="Proteomes" id="UP001586593">
    <property type="component" value="Unassembled WGS sequence"/>
</dbReference>
<dbReference type="Pfam" id="PF20684">
    <property type="entry name" value="Fung_rhodopsin"/>
    <property type="match status" value="1"/>
</dbReference>
<evidence type="ECO:0000256" key="1">
    <source>
        <dbReference type="ARBA" id="ARBA00004141"/>
    </source>
</evidence>
<evidence type="ECO:0000256" key="3">
    <source>
        <dbReference type="ARBA" id="ARBA00022989"/>
    </source>
</evidence>
<dbReference type="InterPro" id="IPR052337">
    <property type="entry name" value="SAT4-like"/>
</dbReference>
<feature type="transmembrane region" description="Helical" evidence="6">
    <location>
        <begin position="72"/>
        <end position="95"/>
    </location>
</feature>